<protein>
    <recommendedName>
        <fullName evidence="3">Restriction endonuclease</fullName>
    </recommendedName>
</protein>
<dbReference type="Proteomes" id="UP000020218">
    <property type="component" value="Unassembled WGS sequence"/>
</dbReference>
<evidence type="ECO:0008006" key="3">
    <source>
        <dbReference type="Google" id="ProtNLM"/>
    </source>
</evidence>
<organism evidence="1 2">
    <name type="scientific">Candidatus Accumulibacter adjunctus</name>
    <dbReference type="NCBI Taxonomy" id="1454001"/>
    <lineage>
        <taxon>Bacteria</taxon>
        <taxon>Pseudomonadati</taxon>
        <taxon>Pseudomonadota</taxon>
        <taxon>Betaproteobacteria</taxon>
        <taxon>Candidatus Accumulibacter</taxon>
    </lineage>
</organism>
<accession>A0A011NX35</accession>
<sequence>MIRDLEAAIDGLLSRPATSTLRLQDLADLLKSLLDRAGLPGVRGGSSGELSVPGLSRPKNWDIAYEFAGKFRLLVSLKSMLKNISGSVPNRIDDLQGELANVQQLRPEIVIGYVVLLDVAEDKVRKEDGEMWSDWFEHALRRLAIRKAPLWNPGLMEGLWFIRFDSRRASGERLVDPTRVEREGGEFIRALLCELQLREPAVELRQPLDCTGLNSLAR</sequence>
<evidence type="ECO:0000313" key="2">
    <source>
        <dbReference type="Proteomes" id="UP000020218"/>
    </source>
</evidence>
<dbReference type="AlphaFoldDB" id="A0A011NX35"/>
<dbReference type="PATRIC" id="fig|1454001.3.peg.648"/>
<dbReference type="EMBL" id="JFAX01000002">
    <property type="protein sequence ID" value="EXI69180.1"/>
    <property type="molecule type" value="Genomic_DNA"/>
</dbReference>
<comment type="caution">
    <text evidence="1">The sequence shown here is derived from an EMBL/GenBank/DDBJ whole genome shotgun (WGS) entry which is preliminary data.</text>
</comment>
<proteinExistence type="predicted"/>
<evidence type="ECO:0000313" key="1">
    <source>
        <dbReference type="EMBL" id="EXI69180.1"/>
    </source>
</evidence>
<keyword evidence="2" id="KW-1185">Reference proteome</keyword>
<name>A0A011NX35_9PROT</name>
<gene>
    <name evidence="1" type="ORF">AW08_00387</name>
</gene>
<dbReference type="STRING" id="1454001.AW08_00387"/>
<reference evidence="1" key="1">
    <citation type="submission" date="2014-02" db="EMBL/GenBank/DDBJ databases">
        <title>Expanding our view of genomic diversity in Candidatus Accumulibacter clades.</title>
        <authorList>
            <person name="Skennerton C.T."/>
            <person name="Barr J.J."/>
            <person name="Slater F.R."/>
            <person name="Bond P.L."/>
            <person name="Tyson G.W."/>
        </authorList>
    </citation>
    <scope>NUCLEOTIDE SEQUENCE [LARGE SCALE GENOMIC DNA]</scope>
</reference>